<protein>
    <submittedName>
        <fullName evidence="1">Uncharacterized protein</fullName>
    </submittedName>
</protein>
<keyword evidence="2" id="KW-1185">Reference proteome</keyword>
<reference evidence="1 2" key="1">
    <citation type="journal article" date="2018" name="Front. Plant Sci.">
        <title>Red Clover (Trifolium pratense) and Zigzag Clover (T. medium) - A Picture of Genomic Similarities and Differences.</title>
        <authorList>
            <person name="Dluhosova J."/>
            <person name="Istvanek J."/>
            <person name="Nedelnik J."/>
            <person name="Repkova J."/>
        </authorList>
    </citation>
    <scope>NUCLEOTIDE SEQUENCE [LARGE SCALE GENOMIC DNA]</scope>
    <source>
        <strain evidence="2">cv. 10/8</strain>
        <tissue evidence="1">Leaf</tissue>
    </source>
</reference>
<dbReference type="Proteomes" id="UP000265520">
    <property type="component" value="Unassembled WGS sequence"/>
</dbReference>
<dbReference type="AlphaFoldDB" id="A0A392Q482"/>
<comment type="caution">
    <text evidence="1">The sequence shown here is derived from an EMBL/GenBank/DDBJ whole genome shotgun (WGS) entry which is preliminary data.</text>
</comment>
<evidence type="ECO:0000313" key="1">
    <source>
        <dbReference type="EMBL" id="MCI19141.1"/>
    </source>
</evidence>
<organism evidence="1 2">
    <name type="scientific">Trifolium medium</name>
    <dbReference type="NCBI Taxonomy" id="97028"/>
    <lineage>
        <taxon>Eukaryota</taxon>
        <taxon>Viridiplantae</taxon>
        <taxon>Streptophyta</taxon>
        <taxon>Embryophyta</taxon>
        <taxon>Tracheophyta</taxon>
        <taxon>Spermatophyta</taxon>
        <taxon>Magnoliopsida</taxon>
        <taxon>eudicotyledons</taxon>
        <taxon>Gunneridae</taxon>
        <taxon>Pentapetalae</taxon>
        <taxon>rosids</taxon>
        <taxon>fabids</taxon>
        <taxon>Fabales</taxon>
        <taxon>Fabaceae</taxon>
        <taxon>Papilionoideae</taxon>
        <taxon>50 kb inversion clade</taxon>
        <taxon>NPAAA clade</taxon>
        <taxon>Hologalegina</taxon>
        <taxon>IRL clade</taxon>
        <taxon>Trifolieae</taxon>
        <taxon>Trifolium</taxon>
    </lineage>
</organism>
<sequence>MDGFAYGFAGVGDRRLWRWFHWKGKR</sequence>
<evidence type="ECO:0000313" key="2">
    <source>
        <dbReference type="Proteomes" id="UP000265520"/>
    </source>
</evidence>
<proteinExistence type="predicted"/>
<feature type="non-terminal residue" evidence="1">
    <location>
        <position position="26"/>
    </location>
</feature>
<dbReference type="EMBL" id="LXQA010113433">
    <property type="protein sequence ID" value="MCI19141.1"/>
    <property type="molecule type" value="Genomic_DNA"/>
</dbReference>
<name>A0A392Q482_9FABA</name>
<accession>A0A392Q482</accession>